<comment type="caution">
    <text evidence="1">The sequence shown here is derived from an EMBL/GenBank/DDBJ whole genome shotgun (WGS) entry which is preliminary data.</text>
</comment>
<gene>
    <name evidence="1" type="ORF">GCM10011379_05110</name>
</gene>
<sequence>MKKLTNLFSPKKIPELEECSSFQMHKEEADTLYGGFKEYKPPIYEQDATAEASFKTTDLLTDIHQHK</sequence>
<keyword evidence="2" id="KW-1185">Reference proteome</keyword>
<reference evidence="1" key="2">
    <citation type="submission" date="2020-09" db="EMBL/GenBank/DDBJ databases">
        <authorList>
            <person name="Sun Q."/>
            <person name="Zhou Y."/>
        </authorList>
    </citation>
    <scope>NUCLEOTIDE SEQUENCE</scope>
    <source>
        <strain evidence="1">CGMCC 1.15290</strain>
    </source>
</reference>
<dbReference type="Proteomes" id="UP000627292">
    <property type="component" value="Unassembled WGS sequence"/>
</dbReference>
<reference evidence="1" key="1">
    <citation type="journal article" date="2014" name="Int. J. Syst. Evol. Microbiol.">
        <title>Complete genome sequence of Corynebacterium casei LMG S-19264T (=DSM 44701T), isolated from a smear-ripened cheese.</title>
        <authorList>
            <consortium name="US DOE Joint Genome Institute (JGI-PGF)"/>
            <person name="Walter F."/>
            <person name="Albersmeier A."/>
            <person name="Kalinowski J."/>
            <person name="Ruckert C."/>
        </authorList>
    </citation>
    <scope>NUCLEOTIDE SEQUENCE</scope>
    <source>
        <strain evidence="1">CGMCC 1.15290</strain>
    </source>
</reference>
<evidence type="ECO:0000313" key="1">
    <source>
        <dbReference type="EMBL" id="GGH58914.1"/>
    </source>
</evidence>
<dbReference type="AlphaFoldDB" id="A0A917IPK5"/>
<accession>A0A917IPK5</accession>
<protein>
    <submittedName>
        <fullName evidence="1">Uncharacterized protein</fullName>
    </submittedName>
</protein>
<evidence type="ECO:0000313" key="2">
    <source>
        <dbReference type="Proteomes" id="UP000627292"/>
    </source>
</evidence>
<proteinExistence type="predicted"/>
<organism evidence="1 2">
    <name type="scientific">Filimonas zeae</name>
    <dbReference type="NCBI Taxonomy" id="1737353"/>
    <lineage>
        <taxon>Bacteria</taxon>
        <taxon>Pseudomonadati</taxon>
        <taxon>Bacteroidota</taxon>
        <taxon>Chitinophagia</taxon>
        <taxon>Chitinophagales</taxon>
        <taxon>Chitinophagaceae</taxon>
        <taxon>Filimonas</taxon>
    </lineage>
</organism>
<name>A0A917IPK5_9BACT</name>
<dbReference type="EMBL" id="BMIB01000001">
    <property type="protein sequence ID" value="GGH58914.1"/>
    <property type="molecule type" value="Genomic_DNA"/>
</dbReference>
<dbReference type="RefSeq" id="WP_188950414.1">
    <property type="nucleotide sequence ID" value="NZ_BMIB01000001.1"/>
</dbReference>